<protein>
    <submittedName>
        <fullName evidence="3">Uncharacterized protein</fullName>
    </submittedName>
</protein>
<proteinExistence type="predicted"/>
<dbReference type="EMBL" id="CM000605">
    <property type="protein sequence ID" value="EEC51495.1"/>
    <property type="molecule type" value="Genomic_DNA"/>
</dbReference>
<dbReference type="HOGENOM" id="CLU_788630_0_0_1"/>
<feature type="transmembrane region" description="Helical" evidence="2">
    <location>
        <begin position="164"/>
        <end position="189"/>
    </location>
</feature>
<evidence type="ECO:0000256" key="1">
    <source>
        <dbReference type="SAM" id="MobiDB-lite"/>
    </source>
</evidence>
<evidence type="ECO:0000313" key="4">
    <source>
        <dbReference type="Proteomes" id="UP000000759"/>
    </source>
</evidence>
<dbReference type="GeneID" id="7196043"/>
<organism evidence="3 4">
    <name type="scientific">Phaeodactylum tricornutum (strain CCAP 1055/1)</name>
    <dbReference type="NCBI Taxonomy" id="556484"/>
    <lineage>
        <taxon>Eukaryota</taxon>
        <taxon>Sar</taxon>
        <taxon>Stramenopiles</taxon>
        <taxon>Ochrophyta</taxon>
        <taxon>Bacillariophyta</taxon>
        <taxon>Bacillariophyceae</taxon>
        <taxon>Bacillariophycidae</taxon>
        <taxon>Naviculales</taxon>
        <taxon>Phaeodactylaceae</taxon>
        <taxon>Phaeodactylum</taxon>
    </lineage>
</organism>
<gene>
    <name evidence="3" type="ORF">PHATRDRAFT_42473</name>
</gene>
<dbReference type="OMA" id="FWPLIKH"/>
<keyword evidence="2" id="KW-1133">Transmembrane helix</keyword>
<feature type="compositionally biased region" description="Basic and acidic residues" evidence="1">
    <location>
        <begin position="257"/>
        <end position="284"/>
    </location>
</feature>
<keyword evidence="4" id="KW-1185">Reference proteome</keyword>
<feature type="transmembrane region" description="Helical" evidence="2">
    <location>
        <begin position="12"/>
        <end position="30"/>
    </location>
</feature>
<name>B7FRF2_PHATC</name>
<keyword evidence="2" id="KW-0472">Membrane</keyword>
<dbReference type="OrthoDB" id="46989at2759"/>
<dbReference type="Proteomes" id="UP000000759">
    <property type="component" value="Chromosome 1"/>
</dbReference>
<reference evidence="3 4" key="1">
    <citation type="journal article" date="2008" name="Nature">
        <title>The Phaeodactylum genome reveals the evolutionary history of diatom genomes.</title>
        <authorList>
            <person name="Bowler C."/>
            <person name="Allen A.E."/>
            <person name="Badger J.H."/>
            <person name="Grimwood J."/>
            <person name="Jabbari K."/>
            <person name="Kuo A."/>
            <person name="Maheswari U."/>
            <person name="Martens C."/>
            <person name="Maumus F."/>
            <person name="Otillar R.P."/>
            <person name="Rayko E."/>
            <person name="Salamov A."/>
            <person name="Vandepoele K."/>
            <person name="Beszteri B."/>
            <person name="Gruber A."/>
            <person name="Heijde M."/>
            <person name="Katinka M."/>
            <person name="Mock T."/>
            <person name="Valentin K."/>
            <person name="Verret F."/>
            <person name="Berges J.A."/>
            <person name="Brownlee C."/>
            <person name="Cadoret J.P."/>
            <person name="Chiovitti A."/>
            <person name="Choi C.J."/>
            <person name="Coesel S."/>
            <person name="De Martino A."/>
            <person name="Detter J.C."/>
            <person name="Durkin C."/>
            <person name="Falciatore A."/>
            <person name="Fournet J."/>
            <person name="Haruta M."/>
            <person name="Huysman M.J."/>
            <person name="Jenkins B.D."/>
            <person name="Jiroutova K."/>
            <person name="Jorgensen R.E."/>
            <person name="Joubert Y."/>
            <person name="Kaplan A."/>
            <person name="Kroger N."/>
            <person name="Kroth P.G."/>
            <person name="La Roche J."/>
            <person name="Lindquist E."/>
            <person name="Lommer M."/>
            <person name="Martin-Jezequel V."/>
            <person name="Lopez P.J."/>
            <person name="Lucas S."/>
            <person name="Mangogna M."/>
            <person name="McGinnis K."/>
            <person name="Medlin L.K."/>
            <person name="Montsant A."/>
            <person name="Oudot-Le Secq M.P."/>
            <person name="Napoli C."/>
            <person name="Obornik M."/>
            <person name="Parker M.S."/>
            <person name="Petit J.L."/>
            <person name="Porcel B.M."/>
            <person name="Poulsen N."/>
            <person name="Robison M."/>
            <person name="Rychlewski L."/>
            <person name="Rynearson T.A."/>
            <person name="Schmutz J."/>
            <person name="Shapiro H."/>
            <person name="Siaut M."/>
            <person name="Stanley M."/>
            <person name="Sussman M.R."/>
            <person name="Taylor A.R."/>
            <person name="Vardi A."/>
            <person name="von Dassow P."/>
            <person name="Vyverman W."/>
            <person name="Willis A."/>
            <person name="Wyrwicz L.S."/>
            <person name="Rokhsar D.S."/>
            <person name="Weissenbach J."/>
            <person name="Armbrust E.V."/>
            <person name="Green B.R."/>
            <person name="Van de Peer Y."/>
            <person name="Grigoriev I.V."/>
        </authorList>
    </citation>
    <scope>NUCLEOTIDE SEQUENCE [LARGE SCALE GENOMIC DNA]</scope>
    <source>
        <strain evidence="3 4">CCAP 1055/1</strain>
    </source>
</reference>
<feature type="transmembrane region" description="Helical" evidence="2">
    <location>
        <begin position="114"/>
        <end position="134"/>
    </location>
</feature>
<dbReference type="PaxDb" id="2850-Phatr42473"/>
<evidence type="ECO:0000256" key="2">
    <source>
        <dbReference type="SAM" id="Phobius"/>
    </source>
</evidence>
<keyword evidence="2" id="KW-0812">Transmembrane</keyword>
<evidence type="ECO:0000313" key="3">
    <source>
        <dbReference type="EMBL" id="EEC51495.1"/>
    </source>
</evidence>
<dbReference type="eggNOG" id="ENOG502SEWQ">
    <property type="taxonomic scope" value="Eukaryota"/>
</dbReference>
<sequence>MRRIQRTTLRRFVYAIALLLGILFVSVQAWEWSDVTGGSIDFSAAASLLTYEEVTEMRVRDIKRRLARNHGFSADELSRMLDKKELIQALAFEEEKLRLTAEADMKRALFKQSVLVAVIAIFIAMCWPLLQHAYEVAHVNLVVYTDRKKLEAVRCWELRTYTGMFLVLVMLAIDVLQIWLSGSILLSWVTRSKYLFPVPSIPIRPAQLMGGDISRTSLASYGINVGPMAISWILRYANNQVERWTGRAMSQAQKSQRKAERANETSQERATRRAARKEAKRAAQERATGTPASNSNRGEPSGDIPEWMAPPHGSGRHAEPQPQPPPSREHEAFLQESMDSMNIPASGFDELD</sequence>
<dbReference type="AlphaFoldDB" id="B7FRF2"/>
<dbReference type="InParanoid" id="B7FRF2"/>
<feature type="region of interest" description="Disordered" evidence="1">
    <location>
        <begin position="247"/>
        <end position="352"/>
    </location>
</feature>
<reference evidence="4" key="2">
    <citation type="submission" date="2008-08" db="EMBL/GenBank/DDBJ databases">
        <authorList>
            <consortium name="Diatom Consortium"/>
            <person name="Grigoriev I."/>
            <person name="Grimwood J."/>
            <person name="Kuo A."/>
            <person name="Otillar R.P."/>
            <person name="Salamov A."/>
            <person name="Detter J.C."/>
            <person name="Lindquist E."/>
            <person name="Shapiro H."/>
            <person name="Lucas S."/>
            <person name="Glavina del Rio T."/>
            <person name="Pitluck S."/>
            <person name="Rokhsar D."/>
            <person name="Bowler C."/>
        </authorList>
    </citation>
    <scope>GENOME REANNOTATION</scope>
    <source>
        <strain evidence="4">CCAP 1055/1</strain>
    </source>
</reference>
<dbReference type="RefSeq" id="XP_002177032.1">
    <property type="nucleotide sequence ID" value="XM_002176996.1"/>
</dbReference>
<accession>B7FRF2</accession>
<dbReference type="KEGG" id="pti:PHATRDRAFT_42473"/>